<organism evidence="1">
    <name type="scientific">Trepomonas sp. PC1</name>
    <dbReference type="NCBI Taxonomy" id="1076344"/>
    <lineage>
        <taxon>Eukaryota</taxon>
        <taxon>Metamonada</taxon>
        <taxon>Diplomonadida</taxon>
        <taxon>Hexamitidae</taxon>
        <taxon>Hexamitinae</taxon>
        <taxon>Trepomonas</taxon>
    </lineage>
</organism>
<feature type="non-terminal residue" evidence="1">
    <location>
        <position position="357"/>
    </location>
</feature>
<feature type="non-terminal residue" evidence="1">
    <location>
        <position position="1"/>
    </location>
</feature>
<reference evidence="1" key="1">
    <citation type="submission" date="2015-07" db="EMBL/GenBank/DDBJ databases">
        <title>Adaptation to a free-living lifestyle via gene acquisitions in the diplomonad Trepomonas sp. PC1.</title>
        <authorList>
            <person name="Xu F."/>
            <person name="Jerlstrom-Hultqvist J."/>
            <person name="Kolisko M."/>
            <person name="Simpson A.G.B."/>
            <person name="Roger A.J."/>
            <person name="Svard S.G."/>
            <person name="Andersson J.O."/>
        </authorList>
    </citation>
    <scope>NUCLEOTIDE SEQUENCE</scope>
    <source>
        <strain evidence="1">PC1</strain>
    </source>
</reference>
<name>A0A146JZT6_9EUKA</name>
<sequence>KAADMVFYALQKFVQVNSDCLEIQNLIQCLKDQNLLYVSGKFLLRTMQFCLHFVRLELEQFIANQKVLQSSQSIEASDSHSMQEIGNRFRQKLRQKIPRSSTKYVSSFTFQKGIMAKITDNDGTVSKIRFDVTDEIFEDQVSEEFISEFLQSLKQILLATKAKELQLPKMRFRSQQQQYLERLARLIRLLSEFKTKITGDILNEASCMFISSLIMQEELLHIGSLDYQFSFMMIKTFEAQLAPRVKHLHFDQINQPDQLFDFAVGVFDNFQEVTKVSFFQNKLEAYQIYNIVHMLMKFPKLNELFITEENINGEDIVVCLEQPVKLQQYQYIVEKRIIEGEEQSIEENIVVFVDGVA</sequence>
<evidence type="ECO:0000313" key="1">
    <source>
        <dbReference type="EMBL" id="JAP89044.1"/>
    </source>
</evidence>
<dbReference type="EMBL" id="GDID01007562">
    <property type="protein sequence ID" value="JAP89044.1"/>
    <property type="molecule type" value="Transcribed_RNA"/>
</dbReference>
<proteinExistence type="predicted"/>
<accession>A0A146JZT6</accession>
<protein>
    <submittedName>
        <fullName evidence="1">Uncharacterized protein</fullName>
    </submittedName>
</protein>
<gene>
    <name evidence="1" type="ORF">TPC1_31461</name>
</gene>
<dbReference type="AlphaFoldDB" id="A0A146JZT6"/>